<dbReference type="Proteomes" id="UP001144372">
    <property type="component" value="Unassembled WGS sequence"/>
</dbReference>
<protein>
    <submittedName>
        <fullName evidence="2">Toxin RelE</fullName>
    </submittedName>
</protein>
<dbReference type="SUPFAM" id="SSF143011">
    <property type="entry name" value="RelE-like"/>
    <property type="match status" value="1"/>
</dbReference>
<gene>
    <name evidence="2" type="ORF">DAMNIGENAA_31900</name>
</gene>
<comment type="caution">
    <text evidence="2">The sequence shown here is derived from an EMBL/GenBank/DDBJ whole genome shotgun (WGS) entry which is preliminary data.</text>
</comment>
<proteinExistence type="predicted"/>
<sequence length="88" mass="10547">MKVEFRASFARDLKRVRDKELHRQVQKVIEETESAQTLSDIANLKKLRVKGHYYRIKLGDYRIGMSVVDGTIIFVRFLHRSDIYRYFP</sequence>
<dbReference type="InterPro" id="IPR007712">
    <property type="entry name" value="RelE/ParE_toxin"/>
</dbReference>
<name>A0A9W6L8J9_9BACT</name>
<keyword evidence="1" id="KW-1277">Toxin-antitoxin system</keyword>
<dbReference type="EMBL" id="BSDR01000001">
    <property type="protein sequence ID" value="GLI35757.1"/>
    <property type="molecule type" value="Genomic_DNA"/>
</dbReference>
<dbReference type="Gene3D" id="3.30.2310.20">
    <property type="entry name" value="RelE-like"/>
    <property type="match status" value="1"/>
</dbReference>
<accession>A0A9W6L8J9</accession>
<evidence type="ECO:0000313" key="2">
    <source>
        <dbReference type="EMBL" id="GLI35757.1"/>
    </source>
</evidence>
<dbReference type="InterPro" id="IPR035093">
    <property type="entry name" value="RelE/ParE_toxin_dom_sf"/>
</dbReference>
<dbReference type="AlphaFoldDB" id="A0A9W6L8J9"/>
<evidence type="ECO:0000256" key="1">
    <source>
        <dbReference type="ARBA" id="ARBA00022649"/>
    </source>
</evidence>
<reference evidence="2" key="1">
    <citation type="submission" date="2022-12" db="EMBL/GenBank/DDBJ databases">
        <title>Reference genome sequencing for broad-spectrum identification of bacterial and archaeal isolates by mass spectrometry.</title>
        <authorList>
            <person name="Sekiguchi Y."/>
            <person name="Tourlousse D.M."/>
        </authorList>
    </citation>
    <scope>NUCLEOTIDE SEQUENCE</scope>
    <source>
        <strain evidence="2">ASRB1</strain>
    </source>
</reference>
<evidence type="ECO:0000313" key="3">
    <source>
        <dbReference type="Proteomes" id="UP001144372"/>
    </source>
</evidence>
<dbReference type="Pfam" id="PF05016">
    <property type="entry name" value="ParE_toxin"/>
    <property type="match status" value="1"/>
</dbReference>
<keyword evidence="3" id="KW-1185">Reference proteome</keyword>
<organism evidence="2 3">
    <name type="scientific">Desulforhabdus amnigena</name>
    <dbReference type="NCBI Taxonomy" id="40218"/>
    <lineage>
        <taxon>Bacteria</taxon>
        <taxon>Pseudomonadati</taxon>
        <taxon>Thermodesulfobacteriota</taxon>
        <taxon>Syntrophobacteria</taxon>
        <taxon>Syntrophobacterales</taxon>
        <taxon>Syntrophobacteraceae</taxon>
        <taxon>Desulforhabdus</taxon>
    </lineage>
</organism>
<dbReference type="PANTHER" id="PTHR38813:SF1">
    <property type="entry name" value="TOXIN RELE1-RELATED"/>
    <property type="match status" value="1"/>
</dbReference>
<dbReference type="RefSeq" id="WP_281795781.1">
    <property type="nucleotide sequence ID" value="NZ_BSDR01000001.1"/>
</dbReference>
<dbReference type="InterPro" id="IPR052747">
    <property type="entry name" value="TA_system_RelE_toxin"/>
</dbReference>
<dbReference type="PANTHER" id="PTHR38813">
    <property type="match status" value="1"/>
</dbReference>